<evidence type="ECO:0000256" key="5">
    <source>
        <dbReference type="ARBA" id="ARBA00023136"/>
    </source>
</evidence>
<feature type="transmembrane region" description="Helical" evidence="6">
    <location>
        <begin position="248"/>
        <end position="270"/>
    </location>
</feature>
<protein>
    <recommendedName>
        <fullName evidence="8">Polysaccharide biosynthesis protein</fullName>
    </recommendedName>
</protein>
<dbReference type="PANTHER" id="PTHR30250:SF11">
    <property type="entry name" value="O-ANTIGEN TRANSPORTER-RELATED"/>
    <property type="match status" value="1"/>
</dbReference>
<reference evidence="7" key="2">
    <citation type="journal article" date="2018" name="Nature">
        <title>A major lineage of non-tailed dsDNA viruses as unrecognized killers of marine bacteria.</title>
        <authorList>
            <person name="Kauffman K.M."/>
            <person name="Hussain F.A."/>
            <person name="Yang J."/>
            <person name="Arevalo P."/>
            <person name="Brown J.M."/>
            <person name="Chang W.K."/>
            <person name="VanInsberghe D."/>
            <person name="Elsherbini J."/>
            <person name="Sharma R.S."/>
            <person name="Cutler M.B."/>
            <person name="Kelly L."/>
            <person name="Polz M.F."/>
        </authorList>
    </citation>
    <scope>NUCLEOTIDE SEQUENCE</scope>
    <source>
        <strain evidence="7">10N.222.46.E12</strain>
    </source>
</reference>
<evidence type="ECO:0000256" key="4">
    <source>
        <dbReference type="ARBA" id="ARBA00022989"/>
    </source>
</evidence>
<keyword evidence="5 6" id="KW-0472">Membrane</keyword>
<feature type="transmembrane region" description="Helical" evidence="6">
    <location>
        <begin position="144"/>
        <end position="166"/>
    </location>
</feature>
<evidence type="ECO:0008006" key="8">
    <source>
        <dbReference type="Google" id="ProtNLM"/>
    </source>
</evidence>
<evidence type="ECO:0000256" key="6">
    <source>
        <dbReference type="SAM" id="Phobius"/>
    </source>
</evidence>
<accession>A0A7Z1S370</accession>
<name>A0A7Z1S370_9VIBR</name>
<feature type="transmembrane region" description="Helical" evidence="6">
    <location>
        <begin position="355"/>
        <end position="377"/>
    </location>
</feature>
<reference evidence="7" key="1">
    <citation type="submission" date="2016-07" db="EMBL/GenBank/DDBJ databases">
        <authorList>
            <person name="Kauffman K."/>
            <person name="Arevalo P."/>
            <person name="Polz M.F."/>
        </authorList>
    </citation>
    <scope>NUCLEOTIDE SEQUENCE</scope>
    <source>
        <strain evidence="7">10N.222.46.E12</strain>
    </source>
</reference>
<proteinExistence type="predicted"/>
<comment type="subcellular location">
    <subcellularLocation>
        <location evidence="1">Cell membrane</location>
        <topology evidence="1">Multi-pass membrane protein</topology>
    </subcellularLocation>
</comment>
<feature type="transmembrane region" description="Helical" evidence="6">
    <location>
        <begin position="40"/>
        <end position="66"/>
    </location>
</feature>
<dbReference type="Pfam" id="PF01943">
    <property type="entry name" value="Polysacc_synt"/>
    <property type="match status" value="1"/>
</dbReference>
<dbReference type="InterPro" id="IPR002797">
    <property type="entry name" value="Polysacc_synth"/>
</dbReference>
<feature type="transmembrane region" description="Helical" evidence="6">
    <location>
        <begin position="291"/>
        <end position="311"/>
    </location>
</feature>
<evidence type="ECO:0000256" key="3">
    <source>
        <dbReference type="ARBA" id="ARBA00022692"/>
    </source>
</evidence>
<feature type="transmembrane region" description="Helical" evidence="6">
    <location>
        <begin position="383"/>
        <end position="408"/>
    </location>
</feature>
<dbReference type="PANTHER" id="PTHR30250">
    <property type="entry name" value="PST FAMILY PREDICTED COLANIC ACID TRANSPORTER"/>
    <property type="match status" value="1"/>
</dbReference>
<organism evidence="7">
    <name type="scientific">Vibrio cyclitrophicus</name>
    <dbReference type="NCBI Taxonomy" id="47951"/>
    <lineage>
        <taxon>Bacteria</taxon>
        <taxon>Pseudomonadati</taxon>
        <taxon>Pseudomonadota</taxon>
        <taxon>Gammaproteobacteria</taxon>
        <taxon>Vibrionales</taxon>
        <taxon>Vibrionaceae</taxon>
        <taxon>Vibrio</taxon>
    </lineage>
</organism>
<feature type="transmembrane region" description="Helical" evidence="6">
    <location>
        <begin position="172"/>
        <end position="190"/>
    </location>
</feature>
<evidence type="ECO:0000256" key="2">
    <source>
        <dbReference type="ARBA" id="ARBA00022475"/>
    </source>
</evidence>
<sequence>MAKKDIIYYSSGNLVVSLVPFILTPFLINNLSPSEYGRVALFQITLGIFNILVGLSTNGALVRANYNSEISRPKIYEYFFNANLIVLFSSLTLGFFVFIFQSYIYKATSIDVELLSISLFTSMMFYFIRVRLGQWQVNFESFKYIRLQVIQTTLLIFIFFFVFYYINNSSESRIYSHVLALIIVFIISFFSLLREGFYSQCKINYNYIKELLNQGVGILPHLIGIYILSFSDRIIVNKYLGDDSVGVLMLAIQVSLVLNIVVDGINKALNPKLFRILKKDNIEDKIKVVKFTWLLCASSVLLSLPLSYISYQAIIYISPQEYHEAADLVRFIIITQVINGLYVGFVNYILYSKKLWMLSSISIITGLVGVLLTISLIDKYLLLAPVISGFICALIRLVLVFFVSLNLVKMPWFNFIRLKN</sequence>
<comment type="caution">
    <text evidence="7">The sequence shown here is derived from an EMBL/GenBank/DDBJ whole genome shotgun (WGS) entry which is preliminary data.</text>
</comment>
<evidence type="ECO:0000256" key="1">
    <source>
        <dbReference type="ARBA" id="ARBA00004651"/>
    </source>
</evidence>
<gene>
    <name evidence="7" type="ORF">BCS90_16595</name>
</gene>
<feature type="transmembrane region" description="Helical" evidence="6">
    <location>
        <begin position="112"/>
        <end position="132"/>
    </location>
</feature>
<feature type="transmembrane region" description="Helical" evidence="6">
    <location>
        <begin position="211"/>
        <end position="228"/>
    </location>
</feature>
<keyword evidence="4 6" id="KW-1133">Transmembrane helix</keyword>
<dbReference type="RefSeq" id="WP_102270372.1">
    <property type="nucleotide sequence ID" value="NZ_JAJGZI010000016.1"/>
</dbReference>
<dbReference type="EMBL" id="MDBS01000026">
    <property type="protein sequence ID" value="PMP29476.1"/>
    <property type="molecule type" value="Genomic_DNA"/>
</dbReference>
<keyword evidence="2" id="KW-1003">Cell membrane</keyword>
<dbReference type="GO" id="GO:0005886">
    <property type="term" value="C:plasma membrane"/>
    <property type="evidence" value="ECO:0007669"/>
    <property type="project" value="UniProtKB-SubCell"/>
</dbReference>
<dbReference type="AlphaFoldDB" id="A0A7Z1S370"/>
<feature type="transmembrane region" description="Helical" evidence="6">
    <location>
        <begin position="78"/>
        <end position="100"/>
    </location>
</feature>
<feature type="transmembrane region" description="Helical" evidence="6">
    <location>
        <begin position="331"/>
        <end position="350"/>
    </location>
</feature>
<evidence type="ECO:0000313" key="7">
    <source>
        <dbReference type="EMBL" id="PMP29476.1"/>
    </source>
</evidence>
<keyword evidence="3 6" id="KW-0812">Transmembrane</keyword>
<feature type="transmembrane region" description="Helical" evidence="6">
    <location>
        <begin position="7"/>
        <end position="28"/>
    </location>
</feature>
<dbReference type="InterPro" id="IPR050833">
    <property type="entry name" value="Poly_Biosynth_Transport"/>
</dbReference>